<dbReference type="SMART" id="SM00356">
    <property type="entry name" value="ZnF_C3H1"/>
    <property type="match status" value="3"/>
</dbReference>
<evidence type="ECO:0000256" key="1">
    <source>
        <dbReference type="ARBA" id="ARBA00008423"/>
    </source>
</evidence>
<proteinExistence type="inferred from homology"/>
<feature type="compositionally biased region" description="Acidic residues" evidence="10">
    <location>
        <begin position="317"/>
        <end position="335"/>
    </location>
</feature>
<evidence type="ECO:0000256" key="6">
    <source>
        <dbReference type="ARBA" id="ARBA00022833"/>
    </source>
</evidence>
<keyword evidence="9" id="KW-0694">RNA-binding</keyword>
<evidence type="ECO:0000256" key="4">
    <source>
        <dbReference type="ARBA" id="ARBA00022737"/>
    </source>
</evidence>
<evidence type="ECO:0000256" key="2">
    <source>
        <dbReference type="ARBA" id="ARBA00015071"/>
    </source>
</evidence>
<dbReference type="PANTHER" id="PTHR14738:SF29">
    <property type="entry name" value="ZINC FINGER CCCH DOMAIN-CONTAINING PROTEIN 14"/>
    <property type="match status" value="1"/>
</dbReference>
<dbReference type="Proteomes" id="UP001369086">
    <property type="component" value="Unassembled WGS sequence"/>
</dbReference>
<comment type="function">
    <text evidence="9">RNA-binding protein involved in the biogenesis of circular RNAs (circRNAs), which are produced by back-splicing circularization of pre-mRNAs. Acts by binding to both exon-intron boundary and 3'-UTR of pre-mRNAs to promote circRNA biogenesis through dimerization and the association with the spliceosome.</text>
</comment>
<keyword evidence="6 8" id="KW-0862">Zinc</keyword>
<feature type="domain" description="C3H1-type" evidence="11">
    <location>
        <begin position="631"/>
        <end position="651"/>
    </location>
</feature>
<evidence type="ECO:0000256" key="7">
    <source>
        <dbReference type="ARBA" id="ARBA00023242"/>
    </source>
</evidence>
<keyword evidence="4 9" id="KW-0677">Repeat</keyword>
<gene>
    <name evidence="12" type="ORF">HHUSO_G19638</name>
</gene>
<dbReference type="InterPro" id="IPR040366">
    <property type="entry name" value="Nab2/ZC3H14"/>
</dbReference>
<comment type="similarity">
    <text evidence="1 9">Belongs to the ZC3H14 family.</text>
</comment>
<evidence type="ECO:0000256" key="3">
    <source>
        <dbReference type="ARBA" id="ARBA00022723"/>
    </source>
</evidence>
<dbReference type="PROSITE" id="PS50103">
    <property type="entry name" value="ZF_C3H1"/>
    <property type="match status" value="2"/>
</dbReference>
<evidence type="ECO:0000256" key="5">
    <source>
        <dbReference type="ARBA" id="ARBA00022771"/>
    </source>
</evidence>
<organism evidence="12 13">
    <name type="scientific">Huso huso</name>
    <name type="common">Beluga</name>
    <name type="synonym">Acipenser huso</name>
    <dbReference type="NCBI Taxonomy" id="61971"/>
    <lineage>
        <taxon>Eukaryota</taxon>
        <taxon>Metazoa</taxon>
        <taxon>Chordata</taxon>
        <taxon>Craniata</taxon>
        <taxon>Vertebrata</taxon>
        <taxon>Euteleostomi</taxon>
        <taxon>Actinopterygii</taxon>
        <taxon>Chondrostei</taxon>
        <taxon>Acipenseriformes</taxon>
        <taxon>Acipenseridae</taxon>
        <taxon>Huso</taxon>
    </lineage>
</organism>
<feature type="domain" description="C3H1-type" evidence="11">
    <location>
        <begin position="605"/>
        <end position="630"/>
    </location>
</feature>
<keyword evidence="3 8" id="KW-0479">Metal-binding</keyword>
<evidence type="ECO:0000256" key="8">
    <source>
        <dbReference type="PROSITE-ProRule" id="PRU00723"/>
    </source>
</evidence>
<keyword evidence="5 8" id="KW-0863">Zinc-finger</keyword>
<name>A0ABR0Z2V7_HUSHU</name>
<dbReference type="Gene3D" id="4.10.1000.40">
    <property type="match status" value="1"/>
</dbReference>
<keyword evidence="13" id="KW-1185">Reference proteome</keyword>
<feature type="compositionally biased region" description="Low complexity" evidence="10">
    <location>
        <begin position="230"/>
        <end position="242"/>
    </location>
</feature>
<feature type="zinc finger region" description="C3H1-type" evidence="8">
    <location>
        <begin position="631"/>
        <end position="651"/>
    </location>
</feature>
<dbReference type="Gene3D" id="1.20.1390.10">
    <property type="entry name" value="PWI domain"/>
    <property type="match status" value="1"/>
</dbReference>
<feature type="compositionally biased region" description="Basic and acidic residues" evidence="10">
    <location>
        <begin position="108"/>
        <end position="118"/>
    </location>
</feature>
<evidence type="ECO:0000256" key="10">
    <source>
        <dbReference type="SAM" id="MobiDB-lite"/>
    </source>
</evidence>
<evidence type="ECO:0000313" key="12">
    <source>
        <dbReference type="EMBL" id="KAK6478999.1"/>
    </source>
</evidence>
<feature type="compositionally biased region" description="Low complexity" evidence="10">
    <location>
        <begin position="134"/>
        <end position="149"/>
    </location>
</feature>
<feature type="zinc finger region" description="C3H1-type" evidence="8">
    <location>
        <begin position="605"/>
        <end position="630"/>
    </location>
</feature>
<feature type="region of interest" description="Disordered" evidence="10">
    <location>
        <begin position="379"/>
        <end position="398"/>
    </location>
</feature>
<feature type="region of interest" description="Disordered" evidence="10">
    <location>
        <begin position="217"/>
        <end position="251"/>
    </location>
</feature>
<feature type="region of interest" description="Disordered" evidence="10">
    <location>
        <begin position="83"/>
        <end position="155"/>
    </location>
</feature>
<feature type="compositionally biased region" description="Low complexity" evidence="10">
    <location>
        <begin position="337"/>
        <end position="351"/>
    </location>
</feature>
<dbReference type="EMBL" id="JAHFZB010000018">
    <property type="protein sequence ID" value="KAK6478999.1"/>
    <property type="molecule type" value="Genomic_DNA"/>
</dbReference>
<sequence>MEIGTEISKKIRAAIKGKLQELGAYVDEELPDYIMVMVANKKNAQQMTDDLSLFLGNNTVKFTIWLHGVLEKLRSVAVEPLNEKPQPTYTDSSTLSLSRKSRLTASGHNERRGDEARARTVSSSRSERHDSRVSTSSSQEHIISSGGRSSSERNVPRLMSTVKPLMELSSAEAVIDIKPEPDDDLIDEDLNIVPDAASSSAARKKPLVTVTYSSTRPSAELYKPPGSSQHSLMTSDNSSHSSSRTDESSVFGHRPVEILRSTESASGTFNRLAENYISRSTKPNVDRVSREEEASRKRKVPVISSVVKVGKSGSEGQDIEEVREEEEEEEEDEESYVSRTGSLSSSVSVPSKPERRPSLPPSKQANRNLILKAISEAQESVSKTTSYPPVSQRQMVPVAPRTRITSEETNAVTQHVQENLHHLDPRLHVEASEETGLQRLPVQSRSLVSRLQLDAPEETLSSLQEVGEMGDRKPDDTRSFILKRAVLDEVRTLKSRLGAQHAERVPALPARLVQTSREAHESQRSSSPKFIVTLDGVPSPPGFTPDQEEVETVLKEKMKTTKTSVPHGQLEKKHKLMPQQRLAGELPVDYSDDEAEVDHGPVKRQKVLERCKFWPACKSGDDCPYHHPKTLCKTFPNCKFGEKCLFIHPNCKYDAKCTKPDCPFTHTGRKRPAPPAKAPAPSVSGNVCHFFPECKSMDCQFYHPKPCRFTTQCKRPDCSFYHPTVSLPPRHALKWTRAQNS</sequence>
<feature type="region of interest" description="Disordered" evidence="10">
    <location>
        <begin position="307"/>
        <end position="366"/>
    </location>
</feature>
<reference evidence="12 13" key="1">
    <citation type="submission" date="2021-05" db="EMBL/GenBank/DDBJ databases">
        <authorList>
            <person name="Zahm M."/>
            <person name="Klopp C."/>
            <person name="Cabau C."/>
            <person name="Kuhl H."/>
            <person name="Suciu R."/>
            <person name="Ciorpac M."/>
            <person name="Holostenco D."/>
            <person name="Gessner J."/>
            <person name="Wuertz S."/>
            <person name="Hohne C."/>
            <person name="Stock M."/>
            <person name="Gislard M."/>
            <person name="Lluch J."/>
            <person name="Milhes M."/>
            <person name="Lampietro C."/>
            <person name="Lopez Roques C."/>
            <person name="Donnadieu C."/>
            <person name="Du K."/>
            <person name="Schartl M."/>
            <person name="Guiguen Y."/>
        </authorList>
    </citation>
    <scope>NUCLEOTIDE SEQUENCE [LARGE SCALE GENOMIC DNA]</scope>
    <source>
        <strain evidence="12">Hh-F2</strain>
        <tissue evidence="12">Blood</tissue>
    </source>
</reference>
<dbReference type="Pfam" id="PF14608">
    <property type="entry name" value="zf-CCCH_2"/>
    <property type="match status" value="5"/>
</dbReference>
<protein>
    <recommendedName>
        <fullName evidence="2 9">Zinc finger CCCH domain-containing protein 14</fullName>
    </recommendedName>
</protein>
<evidence type="ECO:0000313" key="13">
    <source>
        <dbReference type="Proteomes" id="UP001369086"/>
    </source>
</evidence>
<feature type="compositionally biased region" description="Polar residues" evidence="10">
    <location>
        <begin position="379"/>
        <end position="394"/>
    </location>
</feature>
<evidence type="ECO:0000256" key="9">
    <source>
        <dbReference type="RuleBase" id="RU369058"/>
    </source>
</evidence>
<dbReference type="InterPro" id="IPR000571">
    <property type="entry name" value="Znf_CCCH"/>
</dbReference>
<dbReference type="PANTHER" id="PTHR14738">
    <property type="entry name" value="ZINC FINGER CCCH DOMAIN-CONTAINING PROTEIN 14"/>
    <property type="match status" value="1"/>
</dbReference>
<comment type="subcellular location">
    <subcellularLocation>
        <location evidence="9">Nucleus speckle</location>
    </subcellularLocation>
</comment>
<comment type="caution">
    <text evidence="12">The sequence shown here is derived from an EMBL/GenBank/DDBJ whole genome shotgun (WGS) entry which is preliminary data.</text>
</comment>
<keyword evidence="7 9" id="KW-0539">Nucleus</keyword>
<evidence type="ECO:0000259" key="11">
    <source>
        <dbReference type="PROSITE" id="PS50103"/>
    </source>
</evidence>
<dbReference type="Gene3D" id="4.10.1000.30">
    <property type="match status" value="1"/>
</dbReference>
<accession>A0ABR0Z2V7</accession>
<feature type="compositionally biased region" description="Low complexity" evidence="10">
    <location>
        <begin position="92"/>
        <end position="106"/>
    </location>
</feature>